<dbReference type="GO" id="GO:0030170">
    <property type="term" value="F:pyridoxal phosphate binding"/>
    <property type="evidence" value="ECO:0007669"/>
    <property type="project" value="InterPro"/>
</dbReference>
<evidence type="ECO:0000259" key="3">
    <source>
        <dbReference type="Pfam" id="PF00155"/>
    </source>
</evidence>
<dbReference type="EC" id="2.6.1.-" evidence="2"/>
<dbReference type="AlphaFoldDB" id="A0A1H7W498"/>
<dbReference type="PANTHER" id="PTHR43795:SF2">
    <property type="entry name" value="BIFUNCTIONAL ASPARTATE AMINOTRANSFERASE AND GLUTAMATE_ASPARTATE-PREPHENATE AMINOTRANSFERASE"/>
    <property type="match status" value="1"/>
</dbReference>
<dbReference type="InterPro" id="IPR050478">
    <property type="entry name" value="Ethylene_sulfur-biosynth"/>
</dbReference>
<dbReference type="SUPFAM" id="SSF53383">
    <property type="entry name" value="PLP-dependent transferases"/>
    <property type="match status" value="1"/>
</dbReference>
<evidence type="ECO:0000313" key="4">
    <source>
        <dbReference type="EMBL" id="GEK90009.1"/>
    </source>
</evidence>
<dbReference type="InterPro" id="IPR022518">
    <property type="entry name" value="Aspartate_4-decarboxylase"/>
</dbReference>
<keyword evidence="1" id="KW-0663">Pyridoxal phosphate</keyword>
<keyword evidence="7" id="KW-1185">Reference proteome</keyword>
<comment type="similarity">
    <text evidence="2">Belongs to the class-I pyridoxal-phosphate-dependent aminotransferase family.</text>
</comment>
<dbReference type="Gene3D" id="3.40.640.10">
    <property type="entry name" value="Type I PLP-dependent aspartate aminotransferase-like (Major domain)"/>
    <property type="match status" value="1"/>
</dbReference>
<dbReference type="GO" id="GO:0006520">
    <property type="term" value="P:amino acid metabolic process"/>
    <property type="evidence" value="ECO:0007669"/>
    <property type="project" value="TreeGrafter"/>
</dbReference>
<reference evidence="4 7" key="2">
    <citation type="submission" date="2019-07" db="EMBL/GenBank/DDBJ databases">
        <title>Whole genome shotgun sequence of Alkalibacterium putridalgicola NBRC 103243.</title>
        <authorList>
            <person name="Hosoyama A."/>
            <person name="Uohara A."/>
            <person name="Ohji S."/>
            <person name="Ichikawa N."/>
        </authorList>
    </citation>
    <scope>NUCLEOTIDE SEQUENCE [LARGE SCALE GENOMIC DNA]</scope>
    <source>
        <strain evidence="4 7">NBRC 103243</strain>
    </source>
</reference>
<name>A0A1H7W498_9LACT</name>
<dbReference type="EMBL" id="BJUX01000029">
    <property type="protein sequence ID" value="GEK90009.1"/>
    <property type="molecule type" value="Genomic_DNA"/>
</dbReference>
<evidence type="ECO:0000313" key="7">
    <source>
        <dbReference type="Proteomes" id="UP000321425"/>
    </source>
</evidence>
<dbReference type="Pfam" id="PF00155">
    <property type="entry name" value="Aminotran_1_2"/>
    <property type="match status" value="1"/>
</dbReference>
<sequence>MHHELFGARPVPFDVFAVEGGTAGIVYFFESLVNNHLLEPKDTIALMIPTFAPYLEIPELPEYGFETEYIKSELMEIDGKASYQFSEAELDRLRNDDIIAVFVVNPSNPTANAIYDKTIEQLKDIVQRDNPNLMILTDDVYGTFLDDFTSLFTSLPFNTACIYSYSKYFGATGWRVGTRALSEENIFDKRLRELPQAKKEELDKRYGPISSSPRDLLFIDRLVADSRSVALNHVAGLSAPQQVMMTLFSLYSLLDKEDEYKKKVMEMCYERQKLLYDALDLTLPLKELDTAYYSEIDFALWLKDRYSDSFKTYIVEHHTMTDLIAKLVQEERLMLLKADAFGSSTWSVRVSLANLETEAYAEVGRRIVNMMDRMYGEWKEVRAADNA</sequence>
<dbReference type="InterPro" id="IPR004838">
    <property type="entry name" value="NHTrfase_class1_PyrdxlP-BS"/>
</dbReference>
<feature type="domain" description="Aminotransferase class I/classII large" evidence="3">
    <location>
        <begin position="37"/>
        <end position="367"/>
    </location>
</feature>
<dbReference type="InterPro" id="IPR015421">
    <property type="entry name" value="PyrdxlP-dep_Trfase_major"/>
</dbReference>
<dbReference type="STRING" id="426703.SAMN04488100_1308"/>
<dbReference type="NCBIfam" id="NF006755">
    <property type="entry name" value="PRK09275.1"/>
    <property type="match status" value="1"/>
</dbReference>
<dbReference type="Gene3D" id="3.90.1150.10">
    <property type="entry name" value="Aspartate Aminotransferase, domain 1"/>
    <property type="match status" value="1"/>
</dbReference>
<dbReference type="PANTHER" id="PTHR43795">
    <property type="entry name" value="BIFUNCTIONAL ASPARTATE AMINOTRANSFERASE AND GLUTAMATE/ASPARTATE-PREPHENATE AMINOTRANSFERASE-RELATED"/>
    <property type="match status" value="1"/>
</dbReference>
<keyword evidence="2" id="KW-0808">Transferase</keyword>
<dbReference type="EMBL" id="FOBL01000030">
    <property type="protein sequence ID" value="SEM15875.1"/>
    <property type="molecule type" value="Genomic_DNA"/>
</dbReference>
<proteinExistence type="inferred from homology"/>
<dbReference type="InterPro" id="IPR004839">
    <property type="entry name" value="Aminotransferase_I/II_large"/>
</dbReference>
<dbReference type="InterPro" id="IPR015422">
    <property type="entry name" value="PyrdxlP-dep_Trfase_small"/>
</dbReference>
<evidence type="ECO:0000256" key="2">
    <source>
        <dbReference type="RuleBase" id="RU000481"/>
    </source>
</evidence>
<keyword evidence="2" id="KW-0032">Aminotransferase</keyword>
<dbReference type="Proteomes" id="UP000198548">
    <property type="component" value="Unassembled WGS sequence"/>
</dbReference>
<dbReference type="GO" id="GO:0008483">
    <property type="term" value="F:transaminase activity"/>
    <property type="evidence" value="ECO:0007669"/>
    <property type="project" value="UniProtKB-KW"/>
</dbReference>
<dbReference type="PROSITE" id="PS00105">
    <property type="entry name" value="AA_TRANSFER_CLASS_1"/>
    <property type="match status" value="1"/>
</dbReference>
<evidence type="ECO:0000313" key="5">
    <source>
        <dbReference type="EMBL" id="SEM15875.1"/>
    </source>
</evidence>
<gene>
    <name evidence="4" type="ORF">APU01nite_20480</name>
    <name evidence="5" type="ORF">SAMN04488100_1308</name>
</gene>
<evidence type="ECO:0000256" key="1">
    <source>
        <dbReference type="ARBA" id="ARBA00022898"/>
    </source>
</evidence>
<reference evidence="5 6" key="1">
    <citation type="submission" date="2016-10" db="EMBL/GenBank/DDBJ databases">
        <authorList>
            <person name="de Groot N.N."/>
        </authorList>
    </citation>
    <scope>NUCLEOTIDE SEQUENCE [LARGE SCALE GENOMIC DNA]</scope>
    <source>
        <strain evidence="5 6">DSM 19182</strain>
    </source>
</reference>
<dbReference type="NCBIfam" id="TIGR03801">
    <property type="entry name" value="asp_4_decarbox"/>
    <property type="match status" value="1"/>
</dbReference>
<evidence type="ECO:0000313" key="6">
    <source>
        <dbReference type="Proteomes" id="UP000198548"/>
    </source>
</evidence>
<dbReference type="InterPro" id="IPR015424">
    <property type="entry name" value="PyrdxlP-dep_Trfase"/>
</dbReference>
<comment type="cofactor">
    <cofactor evidence="2">
        <name>pyridoxal 5'-phosphate</name>
        <dbReference type="ChEBI" id="CHEBI:597326"/>
    </cofactor>
</comment>
<protein>
    <recommendedName>
        <fullName evidence="2">Aminotransferase</fullName>
        <ecNumber evidence="2">2.6.1.-</ecNumber>
    </recommendedName>
</protein>
<dbReference type="Proteomes" id="UP000321425">
    <property type="component" value="Unassembled WGS sequence"/>
</dbReference>
<accession>A0A1H7W498</accession>
<dbReference type="CDD" id="cd00609">
    <property type="entry name" value="AAT_like"/>
    <property type="match status" value="1"/>
</dbReference>
<organism evidence="5 6">
    <name type="scientific">Alkalibacterium putridalgicola</name>
    <dbReference type="NCBI Taxonomy" id="426703"/>
    <lineage>
        <taxon>Bacteria</taxon>
        <taxon>Bacillati</taxon>
        <taxon>Bacillota</taxon>
        <taxon>Bacilli</taxon>
        <taxon>Lactobacillales</taxon>
        <taxon>Carnobacteriaceae</taxon>
        <taxon>Alkalibacterium</taxon>
    </lineage>
</organism>